<sequence>MQIHRLNTFCKLQPQFGLTGVTTSSKDGVITCTFKRKKVAPSTNRRKRRAAERSTTFFDLNDDFTLFYAYGSASEGKPVVRGGFRHYNIVNVANINLD</sequence>
<protein>
    <submittedName>
        <fullName evidence="1">Uncharacterized protein</fullName>
    </submittedName>
</protein>
<evidence type="ECO:0000313" key="1">
    <source>
        <dbReference type="EMBL" id="KAH3870762.1"/>
    </source>
</evidence>
<reference evidence="1" key="1">
    <citation type="journal article" date="2019" name="bioRxiv">
        <title>The Genome of the Zebra Mussel, Dreissena polymorpha: A Resource for Invasive Species Research.</title>
        <authorList>
            <person name="McCartney M.A."/>
            <person name="Auch B."/>
            <person name="Kono T."/>
            <person name="Mallez S."/>
            <person name="Zhang Y."/>
            <person name="Obille A."/>
            <person name="Becker A."/>
            <person name="Abrahante J.E."/>
            <person name="Garbe J."/>
            <person name="Badalamenti J.P."/>
            <person name="Herman A."/>
            <person name="Mangelson H."/>
            <person name="Liachko I."/>
            <person name="Sullivan S."/>
            <person name="Sone E.D."/>
            <person name="Koren S."/>
            <person name="Silverstein K.A.T."/>
            <person name="Beckman K.B."/>
            <person name="Gohl D.M."/>
        </authorList>
    </citation>
    <scope>NUCLEOTIDE SEQUENCE</scope>
    <source>
        <strain evidence="1">Duluth1</strain>
        <tissue evidence="1">Whole animal</tissue>
    </source>
</reference>
<gene>
    <name evidence="1" type="ORF">DPMN_033952</name>
</gene>
<dbReference type="EMBL" id="JAIWYP010000002">
    <property type="protein sequence ID" value="KAH3870762.1"/>
    <property type="molecule type" value="Genomic_DNA"/>
</dbReference>
<dbReference type="Proteomes" id="UP000828390">
    <property type="component" value="Unassembled WGS sequence"/>
</dbReference>
<reference evidence="1" key="2">
    <citation type="submission" date="2020-11" db="EMBL/GenBank/DDBJ databases">
        <authorList>
            <person name="McCartney M.A."/>
            <person name="Auch B."/>
            <person name="Kono T."/>
            <person name="Mallez S."/>
            <person name="Becker A."/>
            <person name="Gohl D.M."/>
            <person name="Silverstein K.A.T."/>
            <person name="Koren S."/>
            <person name="Bechman K.B."/>
            <person name="Herman A."/>
            <person name="Abrahante J.E."/>
            <person name="Garbe J."/>
        </authorList>
    </citation>
    <scope>NUCLEOTIDE SEQUENCE</scope>
    <source>
        <strain evidence="1">Duluth1</strain>
        <tissue evidence="1">Whole animal</tissue>
    </source>
</reference>
<evidence type="ECO:0000313" key="2">
    <source>
        <dbReference type="Proteomes" id="UP000828390"/>
    </source>
</evidence>
<comment type="caution">
    <text evidence="1">The sequence shown here is derived from an EMBL/GenBank/DDBJ whole genome shotgun (WGS) entry which is preliminary data.</text>
</comment>
<dbReference type="AlphaFoldDB" id="A0A9D4M807"/>
<accession>A0A9D4M807</accession>
<name>A0A9D4M807_DREPO</name>
<keyword evidence="2" id="KW-1185">Reference proteome</keyword>
<proteinExistence type="predicted"/>
<organism evidence="1 2">
    <name type="scientific">Dreissena polymorpha</name>
    <name type="common">Zebra mussel</name>
    <name type="synonym">Mytilus polymorpha</name>
    <dbReference type="NCBI Taxonomy" id="45954"/>
    <lineage>
        <taxon>Eukaryota</taxon>
        <taxon>Metazoa</taxon>
        <taxon>Spiralia</taxon>
        <taxon>Lophotrochozoa</taxon>
        <taxon>Mollusca</taxon>
        <taxon>Bivalvia</taxon>
        <taxon>Autobranchia</taxon>
        <taxon>Heteroconchia</taxon>
        <taxon>Euheterodonta</taxon>
        <taxon>Imparidentia</taxon>
        <taxon>Neoheterodontei</taxon>
        <taxon>Myida</taxon>
        <taxon>Dreissenoidea</taxon>
        <taxon>Dreissenidae</taxon>
        <taxon>Dreissena</taxon>
    </lineage>
</organism>